<name>A0A364MRQ6_STELY</name>
<dbReference type="AlphaFoldDB" id="A0A364MRQ6"/>
<protein>
    <submittedName>
        <fullName evidence="1">Uncharacterized protein</fullName>
    </submittedName>
</protein>
<dbReference type="EMBL" id="QGDH01000398">
    <property type="protein sequence ID" value="RAR00264.1"/>
    <property type="molecule type" value="Genomic_DNA"/>
</dbReference>
<reference evidence="2" key="1">
    <citation type="submission" date="2018-05" db="EMBL/GenBank/DDBJ databases">
        <title>Draft genome sequence of Stemphylium lycopersici strain CIDEFI 213.</title>
        <authorList>
            <person name="Medina R."/>
            <person name="Franco M.E.E."/>
            <person name="Lucentini C.G."/>
            <person name="Saparrat M.C.N."/>
            <person name="Balatti P.A."/>
        </authorList>
    </citation>
    <scope>NUCLEOTIDE SEQUENCE [LARGE SCALE GENOMIC DNA]</scope>
    <source>
        <strain evidence="2">CIDEFI 213</strain>
    </source>
</reference>
<evidence type="ECO:0000313" key="1">
    <source>
        <dbReference type="EMBL" id="RAR00264.1"/>
    </source>
</evidence>
<sequence>MSLLKPAYKNLKTTSYEGSIEDVE</sequence>
<proteinExistence type="predicted"/>
<comment type="caution">
    <text evidence="1">The sequence shown here is derived from an EMBL/GenBank/DDBJ whole genome shotgun (WGS) entry which is preliminary data.</text>
</comment>
<organism evidence="1 2">
    <name type="scientific">Stemphylium lycopersici</name>
    <name type="common">Tomato gray leaf spot disease fungus</name>
    <name type="synonym">Thyrospora lycopersici</name>
    <dbReference type="NCBI Taxonomy" id="183478"/>
    <lineage>
        <taxon>Eukaryota</taxon>
        <taxon>Fungi</taxon>
        <taxon>Dikarya</taxon>
        <taxon>Ascomycota</taxon>
        <taxon>Pezizomycotina</taxon>
        <taxon>Dothideomycetes</taxon>
        <taxon>Pleosporomycetidae</taxon>
        <taxon>Pleosporales</taxon>
        <taxon>Pleosporineae</taxon>
        <taxon>Pleosporaceae</taxon>
        <taxon>Stemphylium</taxon>
    </lineage>
</organism>
<dbReference type="Proteomes" id="UP000249619">
    <property type="component" value="Unassembled WGS sequence"/>
</dbReference>
<gene>
    <name evidence="1" type="ORF">DDE83_009125</name>
</gene>
<keyword evidence="2" id="KW-1185">Reference proteome</keyword>
<evidence type="ECO:0000313" key="2">
    <source>
        <dbReference type="Proteomes" id="UP000249619"/>
    </source>
</evidence>
<accession>A0A364MRQ6</accession>